<name>A0A183B0Y5_9TREM</name>
<feature type="transmembrane region" description="Helical" evidence="6">
    <location>
        <begin position="204"/>
        <end position="224"/>
    </location>
</feature>
<evidence type="ECO:0000313" key="9">
    <source>
        <dbReference type="WBParaSite" id="ECPE_0001290801-mRNA-1"/>
    </source>
</evidence>
<reference evidence="9" key="1">
    <citation type="submission" date="2016-06" db="UniProtKB">
        <authorList>
            <consortium name="WormBaseParasite"/>
        </authorList>
    </citation>
    <scope>IDENTIFICATION</scope>
</reference>
<comment type="subcellular location">
    <subcellularLocation>
        <location evidence="1">Membrane</location>
        <topology evidence="1">Multi-pass membrane protein</topology>
    </subcellularLocation>
</comment>
<evidence type="ECO:0000256" key="4">
    <source>
        <dbReference type="ARBA" id="ARBA00023136"/>
    </source>
</evidence>
<feature type="transmembrane region" description="Helical" evidence="6">
    <location>
        <begin position="462"/>
        <end position="479"/>
    </location>
</feature>
<sequence>MACVASKNEQHTSDSADPGDPRNISVDSLLENLVNPCGLSQWLLALLLMLSTSSLATFPVYGNSASPHRCRMEPAVELFAHHNNLTFDQIASRIGPWHGQNTTVHSLQFGCMRYKRNWTEMKLSPVLLANLSTHIEYTTEPCPFGYVHQQSAYHYPQSVVVEFSTVCEHSWLTPFGTSIYMIGMLFGFILGGWSGDRFGRRPTIMAASMLELLTGVWTVLAPNYTNYVLARGLMAVGNTAKINAATCRINHWWRNTSEVKQLRTLWTEEVELQKLSKPMMTASGNILKPRRGFNFLKPLSSPKVARCTLLCVGSMLGLVMGFFGLLLYARILSSYVYLVGFLNALTAIPANILSAVLYRYCLRRKRPLIALTGLAAIVLAASSLYTLIMQPKADLVMTVCSNIALVLVNASVCMCYVYVPELFPSEIRTHAFGLVLGLARIGSIVCTFVNELDRIVAHGVPMLIYAAVFLCVLVTLALLEDTSGENLPDVSQEKC</sequence>
<dbReference type="Pfam" id="PF00083">
    <property type="entry name" value="Sugar_tr"/>
    <property type="match status" value="1"/>
</dbReference>
<keyword evidence="3 6" id="KW-1133">Transmembrane helix</keyword>
<evidence type="ECO:0000256" key="3">
    <source>
        <dbReference type="ARBA" id="ARBA00022989"/>
    </source>
</evidence>
<evidence type="ECO:0000256" key="5">
    <source>
        <dbReference type="SAM" id="MobiDB-lite"/>
    </source>
</evidence>
<evidence type="ECO:0000256" key="6">
    <source>
        <dbReference type="SAM" id="Phobius"/>
    </source>
</evidence>
<protein>
    <submittedName>
        <fullName evidence="9">MFS domain-containing protein</fullName>
    </submittedName>
</protein>
<dbReference type="WBParaSite" id="ECPE_0001290801-mRNA-1">
    <property type="protein sequence ID" value="ECPE_0001290801-mRNA-1"/>
    <property type="gene ID" value="ECPE_0001290801"/>
</dbReference>
<dbReference type="PANTHER" id="PTHR24064">
    <property type="entry name" value="SOLUTE CARRIER FAMILY 22 MEMBER"/>
    <property type="match status" value="1"/>
</dbReference>
<feature type="transmembrane region" description="Helical" evidence="6">
    <location>
        <begin position="42"/>
        <end position="62"/>
    </location>
</feature>
<feature type="transmembrane region" description="Helical" evidence="6">
    <location>
        <begin position="431"/>
        <end position="450"/>
    </location>
</feature>
<feature type="region of interest" description="Disordered" evidence="5">
    <location>
        <begin position="1"/>
        <end position="21"/>
    </location>
</feature>
<gene>
    <name evidence="7" type="ORF">ECPE_LOCUS12870</name>
</gene>
<dbReference type="GO" id="GO:0022857">
    <property type="term" value="F:transmembrane transporter activity"/>
    <property type="evidence" value="ECO:0007669"/>
    <property type="project" value="InterPro"/>
</dbReference>
<dbReference type="SUPFAM" id="SSF103473">
    <property type="entry name" value="MFS general substrate transporter"/>
    <property type="match status" value="1"/>
</dbReference>
<evidence type="ECO:0000313" key="7">
    <source>
        <dbReference type="EMBL" id="VDP90142.1"/>
    </source>
</evidence>
<feature type="transmembrane region" description="Helical" evidence="6">
    <location>
        <begin position="335"/>
        <end position="356"/>
    </location>
</feature>
<evidence type="ECO:0000256" key="1">
    <source>
        <dbReference type="ARBA" id="ARBA00004141"/>
    </source>
</evidence>
<feature type="transmembrane region" description="Helical" evidence="6">
    <location>
        <begin position="368"/>
        <end position="389"/>
    </location>
</feature>
<keyword evidence="4 6" id="KW-0472">Membrane</keyword>
<dbReference type="EMBL" id="UZAN01053782">
    <property type="protein sequence ID" value="VDP90142.1"/>
    <property type="molecule type" value="Genomic_DNA"/>
</dbReference>
<dbReference type="AlphaFoldDB" id="A0A183B0Y5"/>
<keyword evidence="8" id="KW-1185">Reference proteome</keyword>
<organism evidence="9">
    <name type="scientific">Echinostoma caproni</name>
    <dbReference type="NCBI Taxonomy" id="27848"/>
    <lineage>
        <taxon>Eukaryota</taxon>
        <taxon>Metazoa</taxon>
        <taxon>Spiralia</taxon>
        <taxon>Lophotrochozoa</taxon>
        <taxon>Platyhelminthes</taxon>
        <taxon>Trematoda</taxon>
        <taxon>Digenea</taxon>
        <taxon>Plagiorchiida</taxon>
        <taxon>Echinostomata</taxon>
        <taxon>Echinostomatoidea</taxon>
        <taxon>Echinostomatidae</taxon>
        <taxon>Echinostoma</taxon>
    </lineage>
</organism>
<dbReference type="Gene3D" id="1.20.1250.20">
    <property type="entry name" value="MFS general substrate transporter like domains"/>
    <property type="match status" value="2"/>
</dbReference>
<dbReference type="InterPro" id="IPR036259">
    <property type="entry name" value="MFS_trans_sf"/>
</dbReference>
<evidence type="ECO:0000256" key="2">
    <source>
        <dbReference type="ARBA" id="ARBA00022692"/>
    </source>
</evidence>
<dbReference type="GO" id="GO:0016020">
    <property type="term" value="C:membrane"/>
    <property type="evidence" value="ECO:0007669"/>
    <property type="project" value="UniProtKB-SubCell"/>
</dbReference>
<reference evidence="7 8" key="2">
    <citation type="submission" date="2018-11" db="EMBL/GenBank/DDBJ databases">
        <authorList>
            <consortium name="Pathogen Informatics"/>
        </authorList>
    </citation>
    <scope>NUCLEOTIDE SEQUENCE [LARGE SCALE GENOMIC DNA]</scope>
    <source>
        <strain evidence="7 8">Egypt</strain>
    </source>
</reference>
<dbReference type="OrthoDB" id="5141738at2759"/>
<accession>A0A183B0Y5</accession>
<feature type="transmembrane region" description="Helical" evidence="6">
    <location>
        <begin position="307"/>
        <end position="329"/>
    </location>
</feature>
<evidence type="ECO:0000313" key="8">
    <source>
        <dbReference type="Proteomes" id="UP000272942"/>
    </source>
</evidence>
<proteinExistence type="predicted"/>
<dbReference type="Proteomes" id="UP000272942">
    <property type="component" value="Unassembled WGS sequence"/>
</dbReference>
<dbReference type="InterPro" id="IPR005828">
    <property type="entry name" value="MFS_sugar_transport-like"/>
</dbReference>
<keyword evidence="2 6" id="KW-0812">Transmembrane</keyword>
<feature type="transmembrane region" description="Helical" evidence="6">
    <location>
        <begin position="171"/>
        <end position="192"/>
    </location>
</feature>